<protein>
    <submittedName>
        <fullName evidence="1">Uncharacterized protein</fullName>
    </submittedName>
</protein>
<reference evidence="1 2" key="1">
    <citation type="submission" date="2017-04" db="EMBL/GenBank/DDBJ databases">
        <title>The genome sequence of Parageobacillus galactosidasius DSM 18751.</title>
        <authorList>
            <person name="Ramaloko W.T."/>
            <person name="Koen N."/>
            <person name="Polliack S."/>
            <person name="Aliyu H."/>
            <person name="Lebre P."/>
            <person name="Mohr T."/>
            <person name="Oswald F."/>
            <person name="Zwick M."/>
            <person name="Neumann A."/>
            <person name="Syldatk C."/>
            <person name="Cowan D."/>
            <person name="De Maayer P."/>
        </authorList>
    </citation>
    <scope>NUCLEOTIDE SEQUENCE [LARGE SCALE GENOMIC DNA]</scope>
    <source>
        <strain evidence="1 2">DSM 18751</strain>
    </source>
</reference>
<dbReference type="Proteomes" id="UP000198394">
    <property type="component" value="Unassembled WGS sequence"/>
</dbReference>
<name>A0A226QKG5_9BACL</name>
<keyword evidence="2" id="KW-1185">Reference proteome</keyword>
<proteinExistence type="predicted"/>
<accession>A0A226QKG5</accession>
<comment type="caution">
    <text evidence="1">The sequence shown here is derived from an EMBL/GenBank/DDBJ whole genome shotgun (WGS) entry which is preliminary data.</text>
</comment>
<dbReference type="EMBL" id="NDYL01000002">
    <property type="protein sequence ID" value="OXB93041.1"/>
    <property type="molecule type" value="Genomic_DNA"/>
</dbReference>
<evidence type="ECO:0000313" key="1">
    <source>
        <dbReference type="EMBL" id="OXB93041.1"/>
    </source>
</evidence>
<evidence type="ECO:0000313" key="2">
    <source>
        <dbReference type="Proteomes" id="UP000198394"/>
    </source>
</evidence>
<gene>
    <name evidence="1" type="ORF">B9L23_18145</name>
</gene>
<organism evidence="1 2">
    <name type="scientific">Parageobacillus galactosidasius</name>
    <dbReference type="NCBI Taxonomy" id="883812"/>
    <lineage>
        <taxon>Bacteria</taxon>
        <taxon>Bacillati</taxon>
        <taxon>Bacillota</taxon>
        <taxon>Bacilli</taxon>
        <taxon>Bacillales</taxon>
        <taxon>Anoxybacillaceae</taxon>
        <taxon>Parageobacillus</taxon>
    </lineage>
</organism>
<dbReference type="AlphaFoldDB" id="A0A226QKG5"/>
<sequence>MPSNNHIQLFALHGAATKTPRYLQKKALTFPASAKLGMLRGNTLSFFWGKGWKEKNEES</sequence>